<gene>
    <name evidence="1" type="ORF">Pmani_018895</name>
</gene>
<keyword evidence="2" id="KW-1185">Reference proteome</keyword>
<evidence type="ECO:0000313" key="2">
    <source>
        <dbReference type="Proteomes" id="UP001292094"/>
    </source>
</evidence>
<dbReference type="AlphaFoldDB" id="A0AAE1PKN1"/>
<evidence type="ECO:0000313" key="1">
    <source>
        <dbReference type="EMBL" id="KAK4309476.1"/>
    </source>
</evidence>
<accession>A0AAE1PKN1</accession>
<proteinExistence type="predicted"/>
<reference evidence="1" key="1">
    <citation type="submission" date="2023-11" db="EMBL/GenBank/DDBJ databases">
        <title>Genome assemblies of two species of porcelain crab, Petrolisthes cinctipes and Petrolisthes manimaculis (Anomura: Porcellanidae).</title>
        <authorList>
            <person name="Angst P."/>
        </authorList>
    </citation>
    <scope>NUCLEOTIDE SEQUENCE</scope>
    <source>
        <strain evidence="1">PB745_02</strain>
        <tissue evidence="1">Gill</tissue>
    </source>
</reference>
<protein>
    <submittedName>
        <fullName evidence="1">Uncharacterized protein</fullName>
    </submittedName>
</protein>
<dbReference type="EMBL" id="JAWZYT010001744">
    <property type="protein sequence ID" value="KAK4309476.1"/>
    <property type="molecule type" value="Genomic_DNA"/>
</dbReference>
<comment type="caution">
    <text evidence="1">The sequence shown here is derived from an EMBL/GenBank/DDBJ whole genome shotgun (WGS) entry which is preliminary data.</text>
</comment>
<organism evidence="1 2">
    <name type="scientific">Petrolisthes manimaculis</name>
    <dbReference type="NCBI Taxonomy" id="1843537"/>
    <lineage>
        <taxon>Eukaryota</taxon>
        <taxon>Metazoa</taxon>
        <taxon>Ecdysozoa</taxon>
        <taxon>Arthropoda</taxon>
        <taxon>Crustacea</taxon>
        <taxon>Multicrustacea</taxon>
        <taxon>Malacostraca</taxon>
        <taxon>Eumalacostraca</taxon>
        <taxon>Eucarida</taxon>
        <taxon>Decapoda</taxon>
        <taxon>Pleocyemata</taxon>
        <taxon>Anomura</taxon>
        <taxon>Galatheoidea</taxon>
        <taxon>Porcellanidae</taxon>
        <taxon>Petrolisthes</taxon>
    </lineage>
</organism>
<sequence>MCYVSGSRNNLYFSSSSQKLMMEYISSSDGVWLRKNSVGSITAISSKLLGDIMSMEKPCQKATDQSDTYTFKFKAVDHQLCVQLKCEWQEREGSYTQDLINTVQYTNRSVQYWVEVASCEGSDVTTASLIRAP</sequence>
<dbReference type="Proteomes" id="UP001292094">
    <property type="component" value="Unassembled WGS sequence"/>
</dbReference>
<name>A0AAE1PKN1_9EUCA</name>